<keyword evidence="3" id="KW-1185">Reference proteome</keyword>
<dbReference type="Proteomes" id="UP000241954">
    <property type="component" value="Unassembled WGS sequence"/>
</dbReference>
<evidence type="ECO:0000313" key="1">
    <source>
        <dbReference type="EMBL" id="PSV97912.1"/>
    </source>
</evidence>
<dbReference type="Pfam" id="PF16691">
    <property type="entry name" value="DUF5062"/>
    <property type="match status" value="1"/>
</dbReference>
<proteinExistence type="predicted"/>
<dbReference type="InterPro" id="IPR032036">
    <property type="entry name" value="DUF5062"/>
</dbReference>
<gene>
    <name evidence="1" type="ORF">C9I88_07550</name>
    <name evidence="2" type="ORF">C9J52_09660</name>
</gene>
<accession>A0A0D8Q1H0</accession>
<comment type="caution">
    <text evidence="1">The sequence shown here is derived from an EMBL/GenBank/DDBJ whole genome shotgun (WGS) entry which is preliminary data.</text>
</comment>
<dbReference type="AlphaFoldDB" id="A0A0D8Q1H0"/>
<reference evidence="1 4" key="1">
    <citation type="submission" date="2018-01" db="EMBL/GenBank/DDBJ databases">
        <title>Whole genome sequencing of Histamine producing bacteria.</title>
        <authorList>
            <person name="Butler K."/>
        </authorList>
    </citation>
    <scope>NUCLEOTIDE SEQUENCE [LARGE SCALE GENOMIC DNA]</scope>
    <source>
        <strain evidence="2 3">ATCC 51761</strain>
        <strain evidence="1 4">NCIMB 13481</strain>
    </source>
</reference>
<protein>
    <submittedName>
        <fullName evidence="1">DUF5062 domain-containing protein</fullName>
    </submittedName>
</protein>
<dbReference type="EMBL" id="PYLW01000005">
    <property type="protein sequence ID" value="PSV97912.1"/>
    <property type="molecule type" value="Genomic_DNA"/>
</dbReference>
<dbReference type="Proteomes" id="UP000241190">
    <property type="component" value="Unassembled WGS sequence"/>
</dbReference>
<organism evidence="1 4">
    <name type="scientific">Photobacterium iliopiscarium</name>
    <dbReference type="NCBI Taxonomy" id="56192"/>
    <lineage>
        <taxon>Bacteria</taxon>
        <taxon>Pseudomonadati</taxon>
        <taxon>Pseudomonadota</taxon>
        <taxon>Gammaproteobacteria</taxon>
        <taxon>Vibrionales</taxon>
        <taxon>Vibrionaceae</taxon>
        <taxon>Photobacterium</taxon>
    </lineage>
</organism>
<dbReference type="InterPro" id="IPR038316">
    <property type="entry name" value="DUF5062_sf"/>
</dbReference>
<name>A0A0D8Q1H0_9GAMM</name>
<sequence>MKKHKNEAKLLKKALELGFAFAKKQGFHDLDRGVGSTDRVECIYRLLVQCKQITPLAVDKEDGVNMKHKLVLWIIRLLPENHELLQ</sequence>
<dbReference type="Gene3D" id="1.20.120.1930">
    <property type="entry name" value="Uncharacterised protein PF16691, DUF5062"/>
    <property type="match status" value="1"/>
</dbReference>
<evidence type="ECO:0000313" key="3">
    <source>
        <dbReference type="Proteomes" id="UP000241190"/>
    </source>
</evidence>
<evidence type="ECO:0000313" key="2">
    <source>
        <dbReference type="EMBL" id="PSW96500.1"/>
    </source>
</evidence>
<dbReference type="EMBL" id="PYOP01000013">
    <property type="protein sequence ID" value="PSW96500.1"/>
    <property type="molecule type" value="Genomic_DNA"/>
</dbReference>
<evidence type="ECO:0000313" key="4">
    <source>
        <dbReference type="Proteomes" id="UP000241954"/>
    </source>
</evidence>
<dbReference type="RefSeq" id="WP_045036161.1">
    <property type="nucleotide sequence ID" value="NZ_CAMQYU010000131.1"/>
</dbReference>